<dbReference type="GO" id="GO:0006574">
    <property type="term" value="P:L-valine catabolic process"/>
    <property type="evidence" value="ECO:0007669"/>
    <property type="project" value="TreeGrafter"/>
</dbReference>
<dbReference type="Gene3D" id="3.90.226.10">
    <property type="entry name" value="2-enoyl-CoA Hydratase, Chain A, domain 1"/>
    <property type="match status" value="1"/>
</dbReference>
<dbReference type="OrthoDB" id="16820at2759"/>
<dbReference type="Pfam" id="PF13921">
    <property type="entry name" value="Myb_DNA-bind_6"/>
    <property type="match status" value="1"/>
</dbReference>
<protein>
    <recommendedName>
        <fullName evidence="2">3-hydroxyisobutyryl-CoA hydrolase</fullName>
        <ecNumber evidence="2">3.1.2.4</ecNumber>
    </recommendedName>
</protein>
<feature type="compositionally biased region" description="Basic residues" evidence="4">
    <location>
        <begin position="1"/>
        <end position="10"/>
    </location>
</feature>
<dbReference type="Pfam" id="PF07168">
    <property type="entry name" value="Ureide_permease"/>
    <property type="match status" value="1"/>
</dbReference>
<evidence type="ECO:0000313" key="7">
    <source>
        <dbReference type="EMBL" id="CAE7382495.1"/>
    </source>
</evidence>
<dbReference type="GO" id="GO:0003860">
    <property type="term" value="F:3-hydroxyisobutyryl-CoA hydrolase activity"/>
    <property type="evidence" value="ECO:0007669"/>
    <property type="project" value="UniProtKB-EC"/>
</dbReference>
<dbReference type="InterPro" id="IPR045004">
    <property type="entry name" value="ECH_dom"/>
</dbReference>
<evidence type="ECO:0000256" key="3">
    <source>
        <dbReference type="ARBA" id="ARBA00022801"/>
    </source>
</evidence>
<feature type="transmembrane region" description="Helical" evidence="5">
    <location>
        <begin position="1032"/>
        <end position="1053"/>
    </location>
</feature>
<feature type="transmembrane region" description="Helical" evidence="5">
    <location>
        <begin position="1220"/>
        <end position="1237"/>
    </location>
</feature>
<comment type="catalytic activity">
    <reaction evidence="1">
        <text>3-hydroxy-2-methylpropanoyl-CoA + H2O = 3-hydroxy-2-methylpropanoate + CoA + H(+)</text>
        <dbReference type="Rhea" id="RHEA:20888"/>
        <dbReference type="ChEBI" id="CHEBI:11805"/>
        <dbReference type="ChEBI" id="CHEBI:15377"/>
        <dbReference type="ChEBI" id="CHEBI:15378"/>
        <dbReference type="ChEBI" id="CHEBI:57287"/>
        <dbReference type="ChEBI" id="CHEBI:57340"/>
        <dbReference type="EC" id="3.1.2.4"/>
    </reaction>
</comment>
<feature type="domain" description="Myb-like" evidence="6">
    <location>
        <begin position="115"/>
        <end position="158"/>
    </location>
</feature>
<dbReference type="SUPFAM" id="SSF52096">
    <property type="entry name" value="ClpP/crotonase"/>
    <property type="match status" value="1"/>
</dbReference>
<evidence type="ECO:0000256" key="2">
    <source>
        <dbReference type="ARBA" id="ARBA00011915"/>
    </source>
</evidence>
<evidence type="ECO:0000256" key="5">
    <source>
        <dbReference type="SAM" id="Phobius"/>
    </source>
</evidence>
<evidence type="ECO:0000313" key="8">
    <source>
        <dbReference type="Proteomes" id="UP000649617"/>
    </source>
</evidence>
<keyword evidence="3" id="KW-0378">Hydrolase</keyword>
<dbReference type="AlphaFoldDB" id="A0A812Q3G7"/>
<dbReference type="PANTHER" id="PTHR43176">
    <property type="entry name" value="3-HYDROXYISOBUTYRYL-COA HYDROLASE-RELATED"/>
    <property type="match status" value="1"/>
</dbReference>
<dbReference type="InterPro" id="IPR001005">
    <property type="entry name" value="SANT/Myb"/>
</dbReference>
<comment type="caution">
    <text evidence="7">The sequence shown here is derived from an EMBL/GenBank/DDBJ whole genome shotgun (WGS) entry which is preliminary data.</text>
</comment>
<name>A0A812Q3G7_SYMPI</name>
<dbReference type="EC" id="3.1.2.4" evidence="2"/>
<keyword evidence="5" id="KW-0472">Membrane</keyword>
<reference evidence="7" key="1">
    <citation type="submission" date="2021-02" db="EMBL/GenBank/DDBJ databases">
        <authorList>
            <person name="Dougan E. K."/>
            <person name="Rhodes N."/>
            <person name="Thang M."/>
            <person name="Chan C."/>
        </authorList>
    </citation>
    <scope>NUCLEOTIDE SEQUENCE</scope>
</reference>
<feature type="transmembrane region" description="Helical" evidence="5">
    <location>
        <begin position="963"/>
        <end position="981"/>
    </location>
</feature>
<evidence type="ECO:0000259" key="6">
    <source>
        <dbReference type="PROSITE" id="PS50090"/>
    </source>
</evidence>
<sequence length="1277" mass="141747">MVKKALRTKRKDPDEQQSAKPAKEIRKRAWKPQGDYKGSKVRNVPFSDVENAKIVKAMQAYCDEEGFDYNTVSESLHKERTGGAWGRIAFLAGLDRRSTWAIVQRAKRILWGGHRWTHEECQILLDEASSAKRPSWVNISNILGVNPNTVRDKWRELCGGNKSTGNFTPAEDWRLRMAICHTTESLLPTKDIPWTKVQKWLPHRGYKMLGMQQQVQWWYEAGNVRLALAGPVHGHQCALEAGGGNNARPKMPMKASDKILMEVQGASMHSGTGYFTDDADFLDPEARICRAGPSQLRRWRHMDDPTLQAKVLERRSNVGMGMLVLNRAKGSEQLVSVDALKYVVENLGKGLQPAEGLDLPTVNELYKRLRNLEVNSLKRFVGLTAAEEFRDRAETDREDLGFHSELEGYREGPGSFGTGRFCIGLDPKEMLLAAVYAQKNGDLAPFSKALLWNSQELAFLVADYRKPLVCQLSGIARDGGAALAGLTTFSGAHATSEVSVRSCFHGLVPMGGMTALLGSLKWNLGEFLALTGWTLRGTDLVSLGLCQHWLSPDALPFLELTAEKQLEVSESDAAQLLLEHSLPLPEDSGLISGDPDAPGFQRSYIPLVAEIFSKDSPKQIMEALDKKLQLREPINSWKDMEFLKVCRERLDRVDPRAGTDFGCPGKRQCTGTSLVQRYAAESMVLAALTGRCSTWCFAEEPWNERFMEKPEDILKKEIEATEPPEELLRCWRYHPDYDAATGPVTSLDHDPVWMQQEVRRWDPQLFDLERRQAVEASSLGKGLEEADKLREEGNQLFKSGDFGTARQRYYGAIWHLDFDIGQQWANASCKESCKSFQQADSLIPGDRQLRSALKEASELQKQAPVLNKEGNPCKEDRQKAKEVWKSKLLSQEEKACQAMRCGPQVFKSACNSAENLIFLFEAVYFQLRDVLCPRFYLTEEGMFAPESSDVLLGYLAISTKARYVFSQFVTSIFLCFTLGMANPTDVRHFDTEVFPQMLQKEVSEKFVAVLVAVLAGILLCSGDFVMAKAIDVLGLAVACPTGFGLALTCGTGLSYAIEPKADPRLLFPGLGACMLGILCDAASHAEPKSAGSSRNDVSASKAESMGNTSAATVEEVKIATPQDASTDRNCSVFLLPVAGGLLCGSMAPINTAAATAGQLTPFSQLFSFMVGQLLAIFPLVTVFHWISLGQEGRMGHSVWQILCSLWSSYLKACKQRRKGLMWDAFAGTCVGMGYFLFLVGTPVVSKAVGFIFGSSSLLRFDRRSADFLRRQLRFRAP</sequence>
<feature type="region of interest" description="Disordered" evidence="4">
    <location>
        <begin position="1"/>
        <end position="37"/>
    </location>
</feature>
<dbReference type="EMBL" id="CAJNIZ010016202">
    <property type="protein sequence ID" value="CAE7382495.1"/>
    <property type="molecule type" value="Genomic_DNA"/>
</dbReference>
<dbReference type="Gene3D" id="1.25.40.10">
    <property type="entry name" value="Tetratricopeptide repeat domain"/>
    <property type="match status" value="1"/>
</dbReference>
<keyword evidence="8" id="KW-1185">Reference proteome</keyword>
<keyword evidence="5" id="KW-0812">Transmembrane</keyword>
<evidence type="ECO:0000256" key="4">
    <source>
        <dbReference type="SAM" id="MobiDB-lite"/>
    </source>
</evidence>
<dbReference type="InterPro" id="IPR009834">
    <property type="entry name" value="Ureide_permease"/>
</dbReference>
<organism evidence="7 8">
    <name type="scientific">Symbiodinium pilosum</name>
    <name type="common">Dinoflagellate</name>
    <dbReference type="NCBI Taxonomy" id="2952"/>
    <lineage>
        <taxon>Eukaryota</taxon>
        <taxon>Sar</taxon>
        <taxon>Alveolata</taxon>
        <taxon>Dinophyceae</taxon>
        <taxon>Suessiales</taxon>
        <taxon>Symbiodiniaceae</taxon>
        <taxon>Symbiodinium</taxon>
    </lineage>
</organism>
<dbReference type="PANTHER" id="PTHR43176:SF3">
    <property type="entry name" value="3-HYDROXYISOBUTYRYL-COA HYDROLASE, MITOCHONDRIAL"/>
    <property type="match status" value="1"/>
</dbReference>
<keyword evidence="5" id="KW-1133">Transmembrane helix</keyword>
<dbReference type="GO" id="GO:0016020">
    <property type="term" value="C:membrane"/>
    <property type="evidence" value="ECO:0007669"/>
    <property type="project" value="InterPro"/>
</dbReference>
<evidence type="ECO:0000256" key="1">
    <source>
        <dbReference type="ARBA" id="ARBA00001709"/>
    </source>
</evidence>
<dbReference type="InterPro" id="IPR009057">
    <property type="entry name" value="Homeodomain-like_sf"/>
</dbReference>
<proteinExistence type="predicted"/>
<accession>A0A812Q3G7</accession>
<gene>
    <name evidence="7" type="primary">hibch</name>
    <name evidence="7" type="ORF">SPIL2461_LOCUS9330</name>
</gene>
<dbReference type="Pfam" id="PF16113">
    <property type="entry name" value="ECH_2"/>
    <property type="match status" value="1"/>
</dbReference>
<dbReference type="PROSITE" id="PS50090">
    <property type="entry name" value="MYB_LIKE"/>
    <property type="match status" value="1"/>
</dbReference>
<feature type="transmembrane region" description="Helical" evidence="5">
    <location>
        <begin position="1132"/>
        <end position="1153"/>
    </location>
</feature>
<dbReference type="InterPro" id="IPR011990">
    <property type="entry name" value="TPR-like_helical_dom_sf"/>
</dbReference>
<feature type="transmembrane region" description="Helical" evidence="5">
    <location>
        <begin position="1165"/>
        <end position="1186"/>
    </location>
</feature>
<dbReference type="SUPFAM" id="SSF46689">
    <property type="entry name" value="Homeodomain-like"/>
    <property type="match status" value="1"/>
</dbReference>
<dbReference type="Proteomes" id="UP000649617">
    <property type="component" value="Unassembled WGS sequence"/>
</dbReference>
<feature type="transmembrane region" description="Helical" evidence="5">
    <location>
        <begin position="1006"/>
        <end position="1025"/>
    </location>
</feature>
<dbReference type="InterPro" id="IPR032259">
    <property type="entry name" value="HIBYL-CoA-H"/>
</dbReference>
<dbReference type="InterPro" id="IPR029045">
    <property type="entry name" value="ClpP/crotonase-like_dom_sf"/>
</dbReference>